<dbReference type="Gene3D" id="2.40.160.60">
    <property type="entry name" value="Outer membrane protein transport protein (OMPP1/FadL/TodX)"/>
    <property type="match status" value="1"/>
</dbReference>
<gene>
    <name evidence="1" type="ORF">QW060_20945</name>
</gene>
<dbReference type="RefSeq" id="WP_290365083.1">
    <property type="nucleotide sequence ID" value="NZ_JAUFQU010000036.1"/>
</dbReference>
<reference evidence="2" key="1">
    <citation type="journal article" date="2019" name="Int. J. Syst. Evol. Microbiol.">
        <title>The Global Catalogue of Microorganisms (GCM) 10K type strain sequencing project: providing services to taxonomists for standard genome sequencing and annotation.</title>
        <authorList>
            <consortium name="The Broad Institute Genomics Platform"/>
            <consortium name="The Broad Institute Genome Sequencing Center for Infectious Disease"/>
            <person name="Wu L."/>
            <person name="Ma J."/>
        </authorList>
    </citation>
    <scope>NUCLEOTIDE SEQUENCE [LARGE SCALE GENOMIC DNA]</scope>
    <source>
        <strain evidence="2">CECT 7184</strain>
    </source>
</reference>
<comment type="caution">
    <text evidence="1">The sequence shown here is derived from an EMBL/GenBank/DDBJ whole genome shotgun (WGS) entry which is preliminary data.</text>
</comment>
<evidence type="ECO:0000313" key="1">
    <source>
        <dbReference type="EMBL" id="MDN3709468.1"/>
    </source>
</evidence>
<dbReference type="SUPFAM" id="SSF56935">
    <property type="entry name" value="Porins"/>
    <property type="match status" value="1"/>
</dbReference>
<proteinExistence type="predicted"/>
<dbReference type="Proteomes" id="UP001242368">
    <property type="component" value="Unassembled WGS sequence"/>
</dbReference>
<protein>
    <submittedName>
        <fullName evidence="1">Uncharacterized protein</fullName>
    </submittedName>
</protein>
<evidence type="ECO:0000313" key="2">
    <source>
        <dbReference type="Proteomes" id="UP001242368"/>
    </source>
</evidence>
<keyword evidence="2" id="KW-1185">Reference proteome</keyword>
<organism evidence="1 2">
    <name type="scientific">Paenimyroides ceti</name>
    <dbReference type="NCBI Taxonomy" id="395087"/>
    <lineage>
        <taxon>Bacteria</taxon>
        <taxon>Pseudomonadati</taxon>
        <taxon>Bacteroidota</taxon>
        <taxon>Flavobacteriia</taxon>
        <taxon>Flavobacteriales</taxon>
        <taxon>Flavobacteriaceae</taxon>
        <taxon>Paenimyroides</taxon>
    </lineage>
</organism>
<accession>A0ABT8CY26</accession>
<dbReference type="EMBL" id="JAUFQU010000036">
    <property type="protein sequence ID" value="MDN3709468.1"/>
    <property type="molecule type" value="Genomic_DNA"/>
</dbReference>
<sequence>MQGQRQLAMGHTGVAVIGQNAESIFFNPASGVFLNDRFSFAAGATHYSRIQNSRILLLIGKINQRIWVRRFMCMPITNSQTVLLLV</sequence>
<name>A0ABT8CY26_9FLAO</name>